<comment type="caution">
    <text evidence="1">The sequence shown here is derived from an EMBL/GenBank/DDBJ whole genome shotgun (WGS) entry which is preliminary data.</text>
</comment>
<dbReference type="Proteomes" id="UP000629098">
    <property type="component" value="Unassembled WGS sequence"/>
</dbReference>
<name>A0A8J6XTV6_9CYAN</name>
<dbReference type="AlphaFoldDB" id="A0A8J6XTV6"/>
<reference evidence="1" key="1">
    <citation type="submission" date="2020-09" db="EMBL/GenBank/DDBJ databases">
        <title>Iningainema tapete sp. nov. (Scytonemataceae, Cyanobacteria) from greenhouses in central Florida (USA) produces two types of nodularin with biosynthetic potential for microcystin-LR and anabaenopeptins.</title>
        <authorList>
            <person name="Berthold D.E."/>
            <person name="Lefler F.W."/>
            <person name="Huang I.-S."/>
            <person name="Abdulla H."/>
            <person name="Zimba P.V."/>
            <person name="Laughinghouse H.D. IV."/>
        </authorList>
    </citation>
    <scope>NUCLEOTIDE SEQUENCE</scope>
    <source>
        <strain evidence="1">BLCCT55</strain>
    </source>
</reference>
<dbReference type="SUPFAM" id="SSF53756">
    <property type="entry name" value="UDP-Glycosyltransferase/glycogen phosphorylase"/>
    <property type="match status" value="1"/>
</dbReference>
<evidence type="ECO:0000313" key="2">
    <source>
        <dbReference type="Proteomes" id="UP000629098"/>
    </source>
</evidence>
<gene>
    <name evidence="1" type="ORF">ICL16_41595</name>
</gene>
<keyword evidence="2" id="KW-1185">Reference proteome</keyword>
<dbReference type="EMBL" id="JACXAE010000126">
    <property type="protein sequence ID" value="MBD2778369.1"/>
    <property type="molecule type" value="Genomic_DNA"/>
</dbReference>
<dbReference type="PANTHER" id="PTHR12526">
    <property type="entry name" value="GLYCOSYLTRANSFERASE"/>
    <property type="match status" value="1"/>
</dbReference>
<protein>
    <submittedName>
        <fullName evidence="1">Glycosyltransferase family 4 protein</fullName>
    </submittedName>
</protein>
<dbReference type="GO" id="GO:0016757">
    <property type="term" value="F:glycosyltransferase activity"/>
    <property type="evidence" value="ECO:0007669"/>
    <property type="project" value="TreeGrafter"/>
</dbReference>
<dbReference type="PANTHER" id="PTHR12526:SF590">
    <property type="entry name" value="ALPHA-MALTOSE-1-PHOSPHATE SYNTHASE"/>
    <property type="match status" value="1"/>
</dbReference>
<organism evidence="1 2">
    <name type="scientific">Iningainema tapete BLCC-T55</name>
    <dbReference type="NCBI Taxonomy" id="2748662"/>
    <lineage>
        <taxon>Bacteria</taxon>
        <taxon>Bacillati</taxon>
        <taxon>Cyanobacteriota</taxon>
        <taxon>Cyanophyceae</taxon>
        <taxon>Nostocales</taxon>
        <taxon>Scytonemataceae</taxon>
        <taxon>Iningainema tapete</taxon>
    </lineage>
</organism>
<proteinExistence type="predicted"/>
<dbReference type="CDD" id="cd03801">
    <property type="entry name" value="GT4_PimA-like"/>
    <property type="match status" value="1"/>
</dbReference>
<evidence type="ECO:0000313" key="1">
    <source>
        <dbReference type="EMBL" id="MBD2778369.1"/>
    </source>
</evidence>
<dbReference type="Pfam" id="PF13692">
    <property type="entry name" value="Glyco_trans_1_4"/>
    <property type="match status" value="1"/>
</dbReference>
<dbReference type="Gene3D" id="3.40.50.2000">
    <property type="entry name" value="Glycogen Phosphorylase B"/>
    <property type="match status" value="2"/>
</dbReference>
<accession>A0A8J6XTV6</accession>
<sequence length="354" mass="39460">MKYHIALSSKTDLNAINQNAQAGKCPSHVVWQMSQILGAKVYQPGIQPILPVDKMRAKIIGSPEHWALARQLSSQLKEDDVVYCTGEDVGIAIATLCGAKRHRPKVVAFTQNINRPRGYLALKLFNIANKIDLFVTASQAEFLRRYLHLPENHVYEFYLQPTDISFFTPGAASEKLRPIIGSGGLERRDYQTLADATKDLNIDVKICAVSPNAPARRSTFPKVMPSNMSCRFYDWCELVQLYRDSDIVVLSLLENKYQAGLTTMFEAMACKRPVIITRSPGIISDLIDAGIVTGVNPSDSVGLRDAIEKLLNDPQKAQEQAQRGYELTLNQYNHSKYVQALVTKLISTFGSVNN</sequence>